<dbReference type="EMBL" id="JAANIU010015535">
    <property type="protein sequence ID" value="KAG1529331.1"/>
    <property type="molecule type" value="Genomic_DNA"/>
</dbReference>
<organism evidence="2 3">
    <name type="scientific">Rhizopus delemar</name>
    <dbReference type="NCBI Taxonomy" id="936053"/>
    <lineage>
        <taxon>Eukaryota</taxon>
        <taxon>Fungi</taxon>
        <taxon>Fungi incertae sedis</taxon>
        <taxon>Mucoromycota</taxon>
        <taxon>Mucoromycotina</taxon>
        <taxon>Mucoromycetes</taxon>
        <taxon>Mucorales</taxon>
        <taxon>Mucorineae</taxon>
        <taxon>Rhizopodaceae</taxon>
        <taxon>Rhizopus</taxon>
    </lineage>
</organism>
<proteinExistence type="predicted"/>
<protein>
    <submittedName>
        <fullName evidence="2">Uncharacterized protein</fullName>
    </submittedName>
</protein>
<dbReference type="AlphaFoldDB" id="A0A9P7BZB6"/>
<gene>
    <name evidence="2" type="ORF">G6F50_018075</name>
</gene>
<sequence>MFSLFGFSDRNKTLTDVYAYDYERGSTVGERANQIMNTVGGRNWSADVRREQAQPRAELADGRELQSGLRQSYRQPGRAHRAAG</sequence>
<name>A0A9P7BZB6_9FUNG</name>
<accession>A0A9P7BZB6</accession>
<feature type="region of interest" description="Disordered" evidence="1">
    <location>
        <begin position="46"/>
        <end position="84"/>
    </location>
</feature>
<evidence type="ECO:0000313" key="3">
    <source>
        <dbReference type="Proteomes" id="UP000740926"/>
    </source>
</evidence>
<keyword evidence="3" id="KW-1185">Reference proteome</keyword>
<feature type="compositionally biased region" description="Basic and acidic residues" evidence="1">
    <location>
        <begin position="47"/>
        <end position="64"/>
    </location>
</feature>
<evidence type="ECO:0000313" key="2">
    <source>
        <dbReference type="EMBL" id="KAG1529331.1"/>
    </source>
</evidence>
<comment type="caution">
    <text evidence="2">The sequence shown here is derived from an EMBL/GenBank/DDBJ whole genome shotgun (WGS) entry which is preliminary data.</text>
</comment>
<evidence type="ECO:0000256" key="1">
    <source>
        <dbReference type="SAM" id="MobiDB-lite"/>
    </source>
</evidence>
<dbReference type="Proteomes" id="UP000740926">
    <property type="component" value="Unassembled WGS sequence"/>
</dbReference>
<reference evidence="2 3" key="1">
    <citation type="journal article" date="2020" name="Microb. Genom.">
        <title>Genetic diversity of clinical and environmental Mucorales isolates obtained from an investigation of mucormycosis cases among solid organ transplant recipients.</title>
        <authorList>
            <person name="Nguyen M.H."/>
            <person name="Kaul D."/>
            <person name="Muto C."/>
            <person name="Cheng S.J."/>
            <person name="Richter R.A."/>
            <person name="Bruno V.M."/>
            <person name="Liu G."/>
            <person name="Beyhan S."/>
            <person name="Sundermann A.J."/>
            <person name="Mounaud S."/>
            <person name="Pasculle A.W."/>
            <person name="Nierman W.C."/>
            <person name="Driscoll E."/>
            <person name="Cumbie R."/>
            <person name="Clancy C.J."/>
            <person name="Dupont C.L."/>
        </authorList>
    </citation>
    <scope>NUCLEOTIDE SEQUENCE [LARGE SCALE GENOMIC DNA]</scope>
    <source>
        <strain evidence="2 3">GL24</strain>
    </source>
</reference>